<protein>
    <submittedName>
        <fullName evidence="1">Uncharacterized protein</fullName>
    </submittedName>
</protein>
<dbReference type="Proteomes" id="UP000012073">
    <property type="component" value="Unassembled WGS sequence"/>
</dbReference>
<keyword evidence="2" id="KW-1185">Reference proteome</keyword>
<dbReference type="KEGG" id="ccp:CHC_T00000077001"/>
<dbReference type="EMBL" id="HG001987">
    <property type="protein sequence ID" value="CDF77604.1"/>
    <property type="molecule type" value="Genomic_DNA"/>
</dbReference>
<dbReference type="Gramene" id="CDF77604">
    <property type="protein sequence ID" value="CDF77604"/>
    <property type="gene ID" value="CHC_T00000077001"/>
</dbReference>
<dbReference type="RefSeq" id="XP_005718947.1">
    <property type="nucleotide sequence ID" value="XM_005718890.1"/>
</dbReference>
<name>S0F3P8_CHOCR</name>
<gene>
    <name evidence="1" type="ORF">CHC_T00000077001</name>
</gene>
<dbReference type="GeneID" id="17326666"/>
<reference evidence="2" key="1">
    <citation type="journal article" date="2013" name="Proc. Natl. Acad. Sci. U.S.A.">
        <title>Genome structure and metabolic features in the red seaweed Chondrus crispus shed light on evolution of the Archaeplastida.</title>
        <authorList>
            <person name="Collen J."/>
            <person name="Porcel B."/>
            <person name="Carre W."/>
            <person name="Ball S.G."/>
            <person name="Chaparro C."/>
            <person name="Tonon T."/>
            <person name="Barbeyron T."/>
            <person name="Michel G."/>
            <person name="Noel B."/>
            <person name="Valentin K."/>
            <person name="Elias M."/>
            <person name="Artiguenave F."/>
            <person name="Arun A."/>
            <person name="Aury J.M."/>
            <person name="Barbosa-Neto J.F."/>
            <person name="Bothwell J.H."/>
            <person name="Bouget F.Y."/>
            <person name="Brillet L."/>
            <person name="Cabello-Hurtado F."/>
            <person name="Capella-Gutierrez S."/>
            <person name="Charrier B."/>
            <person name="Cladiere L."/>
            <person name="Cock J.M."/>
            <person name="Coelho S.M."/>
            <person name="Colleoni C."/>
            <person name="Czjzek M."/>
            <person name="Da Silva C."/>
            <person name="Delage L."/>
            <person name="Denoeud F."/>
            <person name="Deschamps P."/>
            <person name="Dittami S.M."/>
            <person name="Gabaldon T."/>
            <person name="Gachon C.M."/>
            <person name="Groisillier A."/>
            <person name="Herve C."/>
            <person name="Jabbari K."/>
            <person name="Katinka M."/>
            <person name="Kloareg B."/>
            <person name="Kowalczyk N."/>
            <person name="Labadie K."/>
            <person name="Leblanc C."/>
            <person name="Lopez P.J."/>
            <person name="McLachlan D.H."/>
            <person name="Meslet-Cladiere L."/>
            <person name="Moustafa A."/>
            <person name="Nehr Z."/>
            <person name="Nyvall Collen P."/>
            <person name="Panaud O."/>
            <person name="Partensky F."/>
            <person name="Poulain J."/>
            <person name="Rensing S.A."/>
            <person name="Rousvoal S."/>
            <person name="Samson G."/>
            <person name="Symeonidi A."/>
            <person name="Weissenbach J."/>
            <person name="Zambounis A."/>
            <person name="Wincker P."/>
            <person name="Boyen C."/>
        </authorList>
    </citation>
    <scope>NUCLEOTIDE SEQUENCE [LARGE SCALE GENOMIC DNA]</scope>
    <source>
        <strain evidence="2">cv. Stackhouse</strain>
    </source>
</reference>
<accession>S0F3P8</accession>
<evidence type="ECO:0000313" key="2">
    <source>
        <dbReference type="Proteomes" id="UP000012073"/>
    </source>
</evidence>
<evidence type="ECO:0000313" key="1">
    <source>
        <dbReference type="EMBL" id="CDF77604.1"/>
    </source>
</evidence>
<dbReference type="AlphaFoldDB" id="S0F3P8"/>
<sequence>MHTYKYCCCPHSVAAESAVWERGVRGRVVNQLLEVKLPLCACEALGSIPTGT</sequence>
<organism evidence="1 2">
    <name type="scientific">Chondrus crispus</name>
    <name type="common">Carrageen Irish moss</name>
    <name type="synonym">Polymorpha crispa</name>
    <dbReference type="NCBI Taxonomy" id="2769"/>
    <lineage>
        <taxon>Eukaryota</taxon>
        <taxon>Rhodophyta</taxon>
        <taxon>Florideophyceae</taxon>
        <taxon>Rhodymeniophycidae</taxon>
        <taxon>Gigartinales</taxon>
        <taxon>Gigartinaceae</taxon>
        <taxon>Chondrus</taxon>
    </lineage>
</organism>
<proteinExistence type="predicted"/>
<dbReference type="PhylomeDB" id="S0F3P8"/>